<dbReference type="Pfam" id="PF12838">
    <property type="entry name" value="Fer4_7"/>
    <property type="match status" value="1"/>
</dbReference>
<accession>A0A133U4U4</accession>
<keyword evidence="7 9" id="KW-0408">Iron</keyword>
<sequence>MSNSEENIGVYICHCGTNIAGALDVEDVVEFAFLNLEDVDISRSYEFMCSDPGQEMIREDIENEDLTKVVVAACSPEMHEETFMDVVDSSGLNRFNYQQVNIREHCSWVTEDEKQATEKAKKLVRAGVYRVAEHEPLEVEEVDVNSNTLIVGAGIAGIQAALDIAEAGKKVYLAEKSPSIGGHMAQLDETFPSLDCSSCILTPKMSDVGNHPNIEVLDYSEVESMDGHIGNYEVQIKRKPRYVETDICTGCGQCIEGCVFDEPDIPNEFNEGMDKRKPIYIPFPQAVPRSAVIDSENCLSFQADCSKACQDACDVEAIDFEQEEEIKSVTVGSIILATGFKTFDAKRVKQYGYEKSEDVLTALEFERMSDGSGPTGGEIVTSNDEEPERVGIVHCVGSRDDNYNSYCSRVCCMYSLKFAQYVMEKTDAEVYNFYTDMRAFGEGYEEFYVRVQSEGANLVRGKAPHALDIKTPSKESEEEKIDGDYNLLIRVEDTLAGKVREIPLDMVILSTALEPQPDAQEISQIFNINRRDDGFFLEKHIKLAPLETSTGAIFLAGTCQGPKDIPDTVSQASGAASKALSLIDKGSVSLSPYTVEINEEVCCGCKTCIEICPYDAPEFDEDGGVCEIDETLCKGCGACVAACPSGAADQKGFSTRQIDAEIRGTVQEL</sequence>
<evidence type="ECO:0000256" key="8">
    <source>
        <dbReference type="ARBA" id="ARBA00023014"/>
    </source>
</evidence>
<comment type="cofactor">
    <cofactor evidence="1 9">
        <name>FAD</name>
        <dbReference type="ChEBI" id="CHEBI:57692"/>
    </cofactor>
</comment>
<dbReference type="PANTHER" id="PTHR43498:SF1">
    <property type="entry name" value="COB--COM HETERODISULFIDE REDUCTASE IRON-SULFUR SUBUNIT A"/>
    <property type="match status" value="1"/>
</dbReference>
<evidence type="ECO:0000256" key="9">
    <source>
        <dbReference type="RuleBase" id="RU366072"/>
    </source>
</evidence>
<dbReference type="GO" id="GO:0051539">
    <property type="term" value="F:4 iron, 4 sulfur cluster binding"/>
    <property type="evidence" value="ECO:0007669"/>
    <property type="project" value="UniProtKB-UniRule"/>
</dbReference>
<evidence type="ECO:0000256" key="2">
    <source>
        <dbReference type="ARBA" id="ARBA00006561"/>
    </source>
</evidence>
<comment type="pathway">
    <text evidence="9">Cofactor metabolism; coenzyme M-coenzyme B heterodisulfide reduction; coenzyme B and coenzyme M from coenzyme M-coenzyme B heterodisulfide: step 1/1.</text>
</comment>
<name>A0A133U4U4_9EURY</name>
<keyword evidence="8 9" id="KW-0411">Iron-sulfur</keyword>
<dbReference type="Pfam" id="PF12831">
    <property type="entry name" value="FAD_oxidored"/>
    <property type="match status" value="1"/>
</dbReference>
<dbReference type="Gene3D" id="3.30.70.20">
    <property type="match status" value="3"/>
</dbReference>
<comment type="similarity">
    <text evidence="2 9">Belongs to the HdrA family.</text>
</comment>
<dbReference type="InterPro" id="IPR017896">
    <property type="entry name" value="4Fe4S_Fe-S-bd"/>
</dbReference>
<comment type="cofactor">
    <cofactor evidence="9">
        <name>[4Fe-4S] cluster</name>
        <dbReference type="ChEBI" id="CHEBI:49883"/>
    </cofactor>
</comment>
<comment type="caution">
    <text evidence="11">The sequence shown here is derived from an EMBL/GenBank/DDBJ whole genome shotgun (WGS) entry which is preliminary data.</text>
</comment>
<dbReference type="EC" id="1.8.-.-" evidence="9"/>
<keyword evidence="9" id="KW-0004">4Fe-4S</keyword>
<dbReference type="EMBL" id="LHXK01000048">
    <property type="protein sequence ID" value="KXA89219.1"/>
    <property type="molecule type" value="Genomic_DNA"/>
</dbReference>
<keyword evidence="12" id="KW-1185">Reference proteome</keyword>
<dbReference type="Gene3D" id="3.40.50.720">
    <property type="entry name" value="NAD(P)-binding Rossmann-like Domain"/>
    <property type="match status" value="1"/>
</dbReference>
<dbReference type="InterPro" id="IPR017900">
    <property type="entry name" value="4Fe4S_Fe_S_CS"/>
</dbReference>
<evidence type="ECO:0000256" key="6">
    <source>
        <dbReference type="ARBA" id="ARBA00023002"/>
    </source>
</evidence>
<dbReference type="SUPFAM" id="SSF54862">
    <property type="entry name" value="4Fe-4S ferredoxins"/>
    <property type="match status" value="2"/>
</dbReference>
<keyword evidence="6 9" id="KW-0560">Oxidoreductase</keyword>
<dbReference type="UniPathway" id="UPA00647">
    <property type="reaction ID" value="UER00700"/>
</dbReference>
<evidence type="ECO:0000256" key="1">
    <source>
        <dbReference type="ARBA" id="ARBA00001974"/>
    </source>
</evidence>
<evidence type="ECO:0000256" key="3">
    <source>
        <dbReference type="ARBA" id="ARBA00022630"/>
    </source>
</evidence>
<feature type="domain" description="4Fe-4S ferredoxin-type" evidence="10">
    <location>
        <begin position="593"/>
        <end position="622"/>
    </location>
</feature>
<evidence type="ECO:0000313" key="12">
    <source>
        <dbReference type="Proteomes" id="UP000070184"/>
    </source>
</evidence>
<evidence type="ECO:0000256" key="5">
    <source>
        <dbReference type="ARBA" id="ARBA00022827"/>
    </source>
</evidence>
<keyword evidence="5 9" id="KW-0274">FAD</keyword>
<dbReference type="Proteomes" id="UP000070184">
    <property type="component" value="Unassembled WGS sequence"/>
</dbReference>
<evidence type="ECO:0000256" key="4">
    <source>
        <dbReference type="ARBA" id="ARBA00022723"/>
    </source>
</evidence>
<comment type="function">
    <text evidence="9">Part of a complex that catalyzes the reversible reduction of CoM-S-S-CoB to the thiol-coenzymes H-S-CoM (coenzyme M) and H-S-CoB (coenzyme B).</text>
</comment>
<feature type="domain" description="4Fe-4S ferredoxin-type" evidence="10">
    <location>
        <begin position="239"/>
        <end position="268"/>
    </location>
</feature>
<dbReference type="PANTHER" id="PTHR43498">
    <property type="entry name" value="FERREDOXIN:COB-COM HETERODISULFIDE REDUCTASE SUBUNIT A"/>
    <property type="match status" value="1"/>
</dbReference>
<dbReference type="AlphaFoldDB" id="A0A133U4U4"/>
<gene>
    <name evidence="11" type="ORF">AKJ61_03345</name>
</gene>
<dbReference type="GO" id="GO:0016491">
    <property type="term" value="F:oxidoreductase activity"/>
    <property type="evidence" value="ECO:0007669"/>
    <property type="project" value="UniProtKB-UniRule"/>
</dbReference>
<evidence type="ECO:0000313" key="11">
    <source>
        <dbReference type="EMBL" id="KXA89219.1"/>
    </source>
</evidence>
<dbReference type="PROSITE" id="PS51379">
    <property type="entry name" value="4FE4S_FER_2"/>
    <property type="match status" value="4"/>
</dbReference>
<keyword evidence="4 9" id="KW-0479">Metal-binding</keyword>
<evidence type="ECO:0000259" key="10">
    <source>
        <dbReference type="PROSITE" id="PS51379"/>
    </source>
</evidence>
<reference evidence="11 12" key="1">
    <citation type="journal article" date="2016" name="Sci. Rep.">
        <title>Metabolic traits of an uncultured archaeal lineage -MSBL1- from brine pools of the Red Sea.</title>
        <authorList>
            <person name="Mwirichia R."/>
            <person name="Alam I."/>
            <person name="Rashid M."/>
            <person name="Vinu M."/>
            <person name="Ba-Alawi W."/>
            <person name="Anthony Kamau A."/>
            <person name="Kamanda Ngugi D."/>
            <person name="Goker M."/>
            <person name="Klenk H.P."/>
            <person name="Bajic V."/>
            <person name="Stingl U."/>
        </authorList>
    </citation>
    <scope>NUCLEOTIDE SEQUENCE [LARGE SCALE GENOMIC DNA]</scope>
    <source>
        <strain evidence="11">SCGC-AAA259B11</strain>
    </source>
</reference>
<dbReference type="PROSITE" id="PS00198">
    <property type="entry name" value="4FE4S_FER_1"/>
    <property type="match status" value="2"/>
</dbReference>
<feature type="domain" description="4Fe-4S ferredoxin-type" evidence="10">
    <location>
        <begin position="289"/>
        <end position="323"/>
    </location>
</feature>
<dbReference type="PATRIC" id="fig|1698260.3.peg.766"/>
<dbReference type="InterPro" id="IPR039650">
    <property type="entry name" value="HdrA-like"/>
</dbReference>
<feature type="domain" description="4Fe-4S ferredoxin-type" evidence="10">
    <location>
        <begin position="624"/>
        <end position="653"/>
    </location>
</feature>
<dbReference type="GO" id="GO:0046872">
    <property type="term" value="F:metal ion binding"/>
    <property type="evidence" value="ECO:0007669"/>
    <property type="project" value="UniProtKB-KW"/>
</dbReference>
<dbReference type="SUPFAM" id="SSF51971">
    <property type="entry name" value="Nucleotide-binding domain"/>
    <property type="match status" value="1"/>
</dbReference>
<keyword evidence="3 9" id="KW-0285">Flavoprotein</keyword>
<protein>
    <recommendedName>
        <fullName evidence="9">CoB--CoM heterodisulfide reductase iron-sulfur subunit A</fullName>
        <ecNumber evidence="9">1.8.-.-</ecNumber>
    </recommendedName>
</protein>
<evidence type="ECO:0000256" key="7">
    <source>
        <dbReference type="ARBA" id="ARBA00023004"/>
    </source>
</evidence>
<organism evidence="11 12">
    <name type="scientific">candidate division MSBL1 archaeon SCGC-AAA259B11</name>
    <dbReference type="NCBI Taxonomy" id="1698260"/>
    <lineage>
        <taxon>Archaea</taxon>
        <taxon>Methanobacteriati</taxon>
        <taxon>Methanobacteriota</taxon>
        <taxon>candidate division MSBL1</taxon>
    </lineage>
</organism>
<comment type="subunit">
    <text evidence="9">The ferredoxin:CoB-CoM heterodisulfide reductase is composed of three subunits; HdrA, HdrB and HdrC.</text>
</comment>
<proteinExistence type="inferred from homology"/>